<keyword evidence="6" id="KW-0863">Zinc-finger</keyword>
<evidence type="ECO:0000313" key="10">
    <source>
        <dbReference type="EMBL" id="CAC5410520.1"/>
    </source>
</evidence>
<dbReference type="EMBL" id="CACVKT020007772">
    <property type="protein sequence ID" value="CAC5410521.1"/>
    <property type="molecule type" value="Genomic_DNA"/>
</dbReference>
<evidence type="ECO:0000259" key="8">
    <source>
        <dbReference type="PROSITE" id="PS50158"/>
    </source>
</evidence>
<dbReference type="PANTHER" id="PTHR13493:SF3">
    <property type="entry name" value="RRNA N6-ADENOSINE-METHYLTRANSFERASE ZCCHC4"/>
    <property type="match status" value="1"/>
</dbReference>
<comment type="subcellular location">
    <subcellularLocation>
        <location evidence="1">Cytoplasm</location>
    </subcellularLocation>
</comment>
<gene>
    <name evidence="10" type="ORF">MCOR_43699</name>
</gene>
<name>A0A6J8DUR2_MYTCO</name>
<dbReference type="PANTHER" id="PTHR13493">
    <property type="entry name" value="ZINC FINGER CCHC DOMAIN-CONTAINING"/>
    <property type="match status" value="1"/>
</dbReference>
<dbReference type="InterPro" id="IPR002052">
    <property type="entry name" value="DNA_methylase_N6_adenine_CS"/>
</dbReference>
<reference evidence="10 11" key="1">
    <citation type="submission" date="2020-06" db="EMBL/GenBank/DDBJ databases">
        <authorList>
            <person name="Li R."/>
            <person name="Bekaert M."/>
        </authorList>
    </citation>
    <scope>NUCLEOTIDE SEQUENCE [LARGE SCALE GENOMIC DNA]</scope>
    <source>
        <strain evidence="11">wild</strain>
        <strain evidence="10">Wild</strain>
    </source>
</reference>
<evidence type="ECO:0000256" key="2">
    <source>
        <dbReference type="ARBA" id="ARBA00022490"/>
    </source>
</evidence>
<dbReference type="InterPro" id="IPR037275">
    <property type="entry name" value="Znf_CTCHY_sf"/>
</dbReference>
<dbReference type="InterPro" id="IPR039846">
    <property type="entry name" value="ZCCHC4"/>
</dbReference>
<evidence type="ECO:0000259" key="9">
    <source>
        <dbReference type="PROSITE" id="PS51270"/>
    </source>
</evidence>
<evidence type="ECO:0000256" key="3">
    <source>
        <dbReference type="ARBA" id="ARBA00022603"/>
    </source>
</evidence>
<dbReference type="InterPro" id="IPR041370">
    <property type="entry name" value="Mlase_EEF1AKMT1/ZCCHC4"/>
</dbReference>
<dbReference type="GO" id="GO:0008988">
    <property type="term" value="F:rRNA (adenine-N6-)-methyltransferase activity"/>
    <property type="evidence" value="ECO:0007669"/>
    <property type="project" value="InterPro"/>
</dbReference>
<organism evidence="10 11">
    <name type="scientific">Mytilus coruscus</name>
    <name type="common">Sea mussel</name>
    <dbReference type="NCBI Taxonomy" id="42192"/>
    <lineage>
        <taxon>Eukaryota</taxon>
        <taxon>Metazoa</taxon>
        <taxon>Spiralia</taxon>
        <taxon>Lophotrochozoa</taxon>
        <taxon>Mollusca</taxon>
        <taxon>Bivalvia</taxon>
        <taxon>Autobranchia</taxon>
        <taxon>Pteriomorphia</taxon>
        <taxon>Mytilida</taxon>
        <taxon>Mytiloidea</taxon>
        <taxon>Mytilidae</taxon>
        <taxon>Mytilinae</taxon>
        <taxon>Mytilus</taxon>
    </lineage>
</organism>
<dbReference type="EMBL" id="CACVKT020007772">
    <property type="protein sequence ID" value="CAC5410520.1"/>
    <property type="molecule type" value="Genomic_DNA"/>
</dbReference>
<keyword evidence="4 10" id="KW-0808">Transferase</keyword>
<evidence type="ECO:0000256" key="5">
    <source>
        <dbReference type="ARBA" id="ARBA00023242"/>
    </source>
</evidence>
<keyword evidence="6" id="KW-0862">Zinc</keyword>
<dbReference type="GO" id="GO:0008270">
    <property type="term" value="F:zinc ion binding"/>
    <property type="evidence" value="ECO:0007669"/>
    <property type="project" value="UniProtKB-KW"/>
</dbReference>
<keyword evidence="6" id="KW-0479">Metal-binding</keyword>
<dbReference type="PROSITE" id="PS51270">
    <property type="entry name" value="ZF_CTCHY"/>
    <property type="match status" value="1"/>
</dbReference>
<dbReference type="GO" id="GO:0005730">
    <property type="term" value="C:nucleolus"/>
    <property type="evidence" value="ECO:0007669"/>
    <property type="project" value="TreeGrafter"/>
</dbReference>
<protein>
    <submittedName>
        <fullName evidence="10">rRNA N6-adenosine-methyltransferase ZCCHC4</fullName>
    </submittedName>
</protein>
<evidence type="ECO:0000256" key="4">
    <source>
        <dbReference type="ARBA" id="ARBA00022679"/>
    </source>
</evidence>
<dbReference type="Proteomes" id="UP000507470">
    <property type="component" value="Unassembled WGS sequence"/>
</dbReference>
<feature type="domain" description="CTCHY-type" evidence="9">
    <location>
        <begin position="350"/>
        <end position="411"/>
    </location>
</feature>
<evidence type="ECO:0000256" key="1">
    <source>
        <dbReference type="ARBA" id="ARBA00004496"/>
    </source>
</evidence>
<keyword evidence="5" id="KW-0539">Nucleus</keyword>
<feature type="domain" description="CCHC-type" evidence="8">
    <location>
        <begin position="421"/>
        <end position="436"/>
    </location>
</feature>
<feature type="compositionally biased region" description="Basic and acidic residues" evidence="7">
    <location>
        <begin position="447"/>
        <end position="460"/>
    </location>
</feature>
<dbReference type="OrthoDB" id="431817at2759"/>
<accession>A0A6J8DUR2</accession>
<feature type="region of interest" description="Disordered" evidence="7">
    <location>
        <begin position="435"/>
        <end position="460"/>
    </location>
</feature>
<dbReference type="GO" id="GO:0005737">
    <property type="term" value="C:cytoplasm"/>
    <property type="evidence" value="ECO:0007669"/>
    <property type="project" value="UniProtKB-SubCell"/>
</dbReference>
<evidence type="ECO:0000313" key="11">
    <source>
        <dbReference type="Proteomes" id="UP000507470"/>
    </source>
</evidence>
<keyword evidence="2" id="KW-0963">Cytoplasm</keyword>
<dbReference type="Pfam" id="PF10237">
    <property type="entry name" value="N6-adenineMlase"/>
    <property type="match status" value="1"/>
</dbReference>
<dbReference type="PROSITE" id="PS50216">
    <property type="entry name" value="DHHC"/>
    <property type="match status" value="1"/>
</dbReference>
<evidence type="ECO:0000256" key="7">
    <source>
        <dbReference type="SAM" id="MobiDB-lite"/>
    </source>
</evidence>
<proteinExistence type="predicted"/>
<keyword evidence="11" id="KW-1185">Reference proteome</keyword>
<dbReference type="InterPro" id="IPR001878">
    <property type="entry name" value="Znf_CCHC"/>
</dbReference>
<keyword evidence="3 10" id="KW-0489">Methyltransferase</keyword>
<dbReference type="InterPro" id="IPR017921">
    <property type="entry name" value="Znf_CTCHY"/>
</dbReference>
<dbReference type="SUPFAM" id="SSF161245">
    <property type="entry name" value="Zinc hairpin stack"/>
    <property type="match status" value="1"/>
</dbReference>
<dbReference type="PROSITE" id="PS50158">
    <property type="entry name" value="ZF_CCHC"/>
    <property type="match status" value="1"/>
</dbReference>
<dbReference type="GO" id="GO:0003676">
    <property type="term" value="F:nucleic acid binding"/>
    <property type="evidence" value="ECO:0007669"/>
    <property type="project" value="InterPro"/>
</dbReference>
<dbReference type="PROSITE" id="PS00092">
    <property type="entry name" value="N6_MTASE"/>
    <property type="match status" value="1"/>
</dbReference>
<sequence>MAANISDVDVLLEENIIDRPFCAHGPTSLFVKYTVDGDSQQFYACSAFRDRKECNFFQRKDEKVSESKRTARETIKTEADQAYKKLKKRCHKLRKLKAIARVFCVTCGQFLLPKEKDDHSQHETQSSVDDDTISSPSRLFRPLDNNKTYAQYLFSESTIQFTMNVLKKLKISKVLCVGAPRIHEAIQSDRIKHSKLESLLLDLDYRYQQIYPPEKFCRYNMFNHYFFNDSTSETVFSNFLTESDDKNIAIVTDPPFGGLVEVLASTFKKITEAWKKQRDTIEDKELPVLWFFPYFMEKRIVDCLPQYSMLDYKVDYDNHALFRGDVKKHGSPVRIFTNIPPSQIELPSSEGYWYCSECKRYSGPENVHCQMCDSCTSKDGRTYRHCFKCERCVKPSKVHCDKCGICQLKDHKCGQIIGKGCHICGNLSHKRKDCPNKGKPIKRKKFKQDGRPIKKKKFSE</sequence>
<dbReference type="AlphaFoldDB" id="A0A6J8DUR2"/>
<evidence type="ECO:0000256" key="6">
    <source>
        <dbReference type="PROSITE-ProRule" id="PRU00047"/>
    </source>
</evidence>